<evidence type="ECO:0000256" key="1">
    <source>
        <dbReference type="SAM" id="MobiDB-lite"/>
    </source>
</evidence>
<dbReference type="Proteomes" id="UP000683575">
    <property type="component" value="Chromosome"/>
</dbReference>
<dbReference type="EMBL" id="CP077062">
    <property type="protein sequence ID" value="QWZ09635.1"/>
    <property type="molecule type" value="Genomic_DNA"/>
</dbReference>
<feature type="compositionally biased region" description="Basic and acidic residues" evidence="1">
    <location>
        <begin position="35"/>
        <end position="53"/>
    </location>
</feature>
<feature type="compositionally biased region" description="Basic and acidic residues" evidence="1">
    <location>
        <begin position="60"/>
        <end position="70"/>
    </location>
</feature>
<name>A0A975Y1L3_9ACTN</name>
<sequence>MSDNSDLRNEEDNEAVQAVVDRVLSYQSGAPADTVRSELEKGLSEIGESRSEEWLTDNAARIRDADPAGA</sequence>
<gene>
    <name evidence="2" type="ORF">KRR39_07810</name>
</gene>
<organism evidence="2 3">
    <name type="scientific">Nocardioides panacis</name>
    <dbReference type="NCBI Taxonomy" id="2849501"/>
    <lineage>
        <taxon>Bacteria</taxon>
        <taxon>Bacillati</taxon>
        <taxon>Actinomycetota</taxon>
        <taxon>Actinomycetes</taxon>
        <taxon>Propionibacteriales</taxon>
        <taxon>Nocardioidaceae</taxon>
        <taxon>Nocardioides</taxon>
    </lineage>
</organism>
<reference evidence="2" key="1">
    <citation type="submission" date="2021-06" db="EMBL/GenBank/DDBJ databases">
        <title>Complete genome sequence of Nocardioides sp. G188.</title>
        <authorList>
            <person name="Im W.-T."/>
        </authorList>
    </citation>
    <scope>NUCLEOTIDE SEQUENCE</scope>
    <source>
        <strain evidence="2">G188</strain>
    </source>
</reference>
<feature type="region of interest" description="Disordered" evidence="1">
    <location>
        <begin position="31"/>
        <end position="70"/>
    </location>
</feature>
<dbReference type="KEGG" id="nps:KRR39_07810"/>
<evidence type="ECO:0000313" key="2">
    <source>
        <dbReference type="EMBL" id="QWZ09635.1"/>
    </source>
</evidence>
<dbReference type="RefSeq" id="WP_216941481.1">
    <property type="nucleotide sequence ID" value="NZ_CP077062.1"/>
</dbReference>
<evidence type="ECO:0000313" key="3">
    <source>
        <dbReference type="Proteomes" id="UP000683575"/>
    </source>
</evidence>
<protein>
    <submittedName>
        <fullName evidence="2">Uncharacterized protein</fullName>
    </submittedName>
</protein>
<keyword evidence="3" id="KW-1185">Reference proteome</keyword>
<proteinExistence type="predicted"/>
<accession>A0A975Y1L3</accession>
<dbReference type="AlphaFoldDB" id="A0A975Y1L3"/>